<dbReference type="Proteomes" id="UP000593567">
    <property type="component" value="Unassembled WGS sequence"/>
</dbReference>
<dbReference type="PANTHER" id="PTHR34415:SF1">
    <property type="entry name" value="INTEGRASE CATALYTIC DOMAIN-CONTAINING PROTEIN"/>
    <property type="match status" value="1"/>
</dbReference>
<dbReference type="OrthoDB" id="10056684at2759"/>
<feature type="compositionally biased region" description="Low complexity" evidence="1">
    <location>
        <begin position="554"/>
        <end position="564"/>
    </location>
</feature>
<evidence type="ECO:0000259" key="3">
    <source>
        <dbReference type="Pfam" id="PF25273"/>
    </source>
</evidence>
<keyword evidence="5" id="KW-1185">Reference proteome</keyword>
<dbReference type="EMBL" id="VXIV02000093">
    <property type="protein sequence ID" value="KAF6040946.1"/>
    <property type="molecule type" value="Genomic_DNA"/>
</dbReference>
<gene>
    <name evidence="4" type="ORF">EB796_000787</name>
</gene>
<accession>A0A7J7KRW5</accession>
<evidence type="ECO:0000313" key="5">
    <source>
        <dbReference type="Proteomes" id="UP000593567"/>
    </source>
</evidence>
<feature type="domain" description="DUF7869" evidence="3">
    <location>
        <begin position="142"/>
        <end position="258"/>
    </location>
</feature>
<dbReference type="AlphaFoldDB" id="A0A7J7KRW5"/>
<evidence type="ECO:0000313" key="4">
    <source>
        <dbReference type="EMBL" id="KAF6040946.1"/>
    </source>
</evidence>
<proteinExistence type="predicted"/>
<feature type="compositionally biased region" description="Polar residues" evidence="1">
    <location>
        <begin position="333"/>
        <end position="347"/>
    </location>
</feature>
<reference evidence="4" key="1">
    <citation type="submission" date="2020-06" db="EMBL/GenBank/DDBJ databases">
        <title>Draft genome of Bugula neritina, a colonial animal packing powerful symbionts and potential medicines.</title>
        <authorList>
            <person name="Rayko M."/>
        </authorList>
    </citation>
    <scope>NUCLEOTIDE SEQUENCE [LARGE SCALE GENOMIC DNA]</scope>
    <source>
        <strain evidence="4">Kwan_BN1</strain>
    </source>
</reference>
<sequence length="597" mass="65239">MLCRYLWLFSLQLGVAFSVREILLDFRTTSSNGGAFLPTDVVILDKDGDGVKPVVENLSNNILLRIDTMPGFADPNAPNLKEDNYIFLPYISNPTGNSMVRLEFTFSHVASCPTYSHASPVQCKNSITMALVSTTPTEVVAGQNKNNYMVHYLLWRVLTKRTRQNIELNFMIAGRTKFAPDQHFGNIKRRFARTVVSSLPELAQVVNSSAVNNTALIVGDGTRDTEEVIMYDWAQFLPQFFRRLPHILTYHQIVLTAEGVAHCKKLVGESATTEILLNKYPAADLLPTAIPSKGLDLQRQWYLYEQIREFCKPDTQDLVCPRPSFPKPKANAAGTSNTDFTTVQSTAPARKQAKRRRGQKDSFDTQLFLSHDVMILQYCRHGISTRNIDVPGSALFTKVLTDGTDKVENLHINFPSSTTGYRLVIHDEGSSYLFKHLTISSYHCEYIPGLYTLPITCPNTPASNNASPIVQCSCANNSSPTDGKSFIAEKCVYNTAAETADFTRAASSAGVSCSCDPGFTLTGTAPRSCAVTTTTASPLTSGSSGSSSGGGGSTPVPSTKKTSSANTPTVTTECSHASHVACSWALLMLAMTVVLQW</sequence>
<feature type="region of interest" description="Disordered" evidence="1">
    <location>
        <begin position="327"/>
        <end position="359"/>
    </location>
</feature>
<dbReference type="PANTHER" id="PTHR34415">
    <property type="entry name" value="INTEGRASE CATALYTIC DOMAIN-CONTAINING PROTEIN"/>
    <property type="match status" value="1"/>
</dbReference>
<protein>
    <recommendedName>
        <fullName evidence="3">DUF7869 domain-containing protein</fullName>
    </recommendedName>
</protein>
<dbReference type="Pfam" id="PF25273">
    <property type="entry name" value="DUF7869"/>
    <property type="match status" value="1"/>
</dbReference>
<feature type="signal peptide" evidence="2">
    <location>
        <begin position="1"/>
        <end position="18"/>
    </location>
</feature>
<evidence type="ECO:0000256" key="2">
    <source>
        <dbReference type="SAM" id="SignalP"/>
    </source>
</evidence>
<evidence type="ECO:0000256" key="1">
    <source>
        <dbReference type="SAM" id="MobiDB-lite"/>
    </source>
</evidence>
<keyword evidence="2" id="KW-0732">Signal</keyword>
<feature type="region of interest" description="Disordered" evidence="1">
    <location>
        <begin position="535"/>
        <end position="569"/>
    </location>
</feature>
<dbReference type="InterPro" id="IPR057191">
    <property type="entry name" value="DUF7869"/>
</dbReference>
<feature type="compositionally biased region" description="Low complexity" evidence="1">
    <location>
        <begin position="535"/>
        <end position="546"/>
    </location>
</feature>
<organism evidence="4 5">
    <name type="scientific">Bugula neritina</name>
    <name type="common">Brown bryozoan</name>
    <name type="synonym">Sertularia neritina</name>
    <dbReference type="NCBI Taxonomy" id="10212"/>
    <lineage>
        <taxon>Eukaryota</taxon>
        <taxon>Metazoa</taxon>
        <taxon>Spiralia</taxon>
        <taxon>Lophotrochozoa</taxon>
        <taxon>Bryozoa</taxon>
        <taxon>Gymnolaemata</taxon>
        <taxon>Cheilostomatida</taxon>
        <taxon>Flustrina</taxon>
        <taxon>Buguloidea</taxon>
        <taxon>Bugulidae</taxon>
        <taxon>Bugula</taxon>
    </lineage>
</organism>
<feature type="chain" id="PRO_5029514665" description="DUF7869 domain-containing protein" evidence="2">
    <location>
        <begin position="19"/>
        <end position="597"/>
    </location>
</feature>
<comment type="caution">
    <text evidence="4">The sequence shown here is derived from an EMBL/GenBank/DDBJ whole genome shotgun (WGS) entry which is preliminary data.</text>
</comment>
<name>A0A7J7KRW5_BUGNE</name>